<feature type="compositionally biased region" description="Basic and acidic residues" evidence="2">
    <location>
        <begin position="1208"/>
        <end position="1250"/>
    </location>
</feature>
<keyword evidence="4" id="KW-0808">Transferase</keyword>
<feature type="region of interest" description="Disordered" evidence="2">
    <location>
        <begin position="943"/>
        <end position="994"/>
    </location>
</feature>
<comment type="caution">
    <text evidence="4">The sequence shown here is derived from an EMBL/GenBank/DDBJ whole genome shotgun (WGS) entry which is preliminary data.</text>
</comment>
<accession>A0A139XVI5</accession>
<feature type="domain" description="C2 PI3K-type" evidence="3">
    <location>
        <begin position="336"/>
        <end position="499"/>
    </location>
</feature>
<dbReference type="Proteomes" id="UP000074247">
    <property type="component" value="Unassembled WGS sequence"/>
</dbReference>
<feature type="compositionally biased region" description="Low complexity" evidence="2">
    <location>
        <begin position="1336"/>
        <end position="1349"/>
    </location>
</feature>
<protein>
    <submittedName>
        <fullName evidence="4">Phosphatidylinositol 3-and 4-kinase</fullName>
        <ecNumber evidence="4">2.7.1.137</ecNumber>
    </submittedName>
</protein>
<name>A0A139XVI5_TOXGO</name>
<feature type="region of interest" description="Disordered" evidence="2">
    <location>
        <begin position="107"/>
        <end position="131"/>
    </location>
</feature>
<dbReference type="InterPro" id="IPR002420">
    <property type="entry name" value="PI3K-type_C2_dom"/>
</dbReference>
<comment type="similarity">
    <text evidence="1">Belongs to the PI3/PI4-kinase family.</text>
</comment>
<feature type="compositionally biased region" description="Low complexity" evidence="2">
    <location>
        <begin position="1173"/>
        <end position="1202"/>
    </location>
</feature>
<organism evidence="4 5">
    <name type="scientific">Toxoplasma gondii ARI</name>
    <dbReference type="NCBI Taxonomy" id="1074872"/>
    <lineage>
        <taxon>Eukaryota</taxon>
        <taxon>Sar</taxon>
        <taxon>Alveolata</taxon>
        <taxon>Apicomplexa</taxon>
        <taxon>Conoidasida</taxon>
        <taxon>Coccidia</taxon>
        <taxon>Eucoccidiorida</taxon>
        <taxon>Eimeriorina</taxon>
        <taxon>Sarcocystidae</taxon>
        <taxon>Toxoplasma</taxon>
    </lineage>
</organism>
<feature type="compositionally biased region" description="Polar residues" evidence="2">
    <location>
        <begin position="1286"/>
        <end position="1302"/>
    </location>
</feature>
<feature type="region of interest" description="Disordered" evidence="2">
    <location>
        <begin position="173"/>
        <end position="267"/>
    </location>
</feature>
<feature type="compositionally biased region" description="Basic and acidic residues" evidence="2">
    <location>
        <begin position="181"/>
        <end position="202"/>
    </location>
</feature>
<feature type="region of interest" description="Disordered" evidence="2">
    <location>
        <begin position="721"/>
        <end position="769"/>
    </location>
</feature>
<feature type="compositionally biased region" description="Basic and acidic residues" evidence="2">
    <location>
        <begin position="744"/>
        <end position="762"/>
    </location>
</feature>
<dbReference type="EMBL" id="AGQS02004844">
    <property type="protein sequence ID" value="KYF42793.1"/>
    <property type="molecule type" value="Genomic_DNA"/>
</dbReference>
<feature type="compositionally biased region" description="Basic and acidic residues" evidence="2">
    <location>
        <begin position="1570"/>
        <end position="1638"/>
    </location>
</feature>
<feature type="compositionally biased region" description="Basic and acidic residues" evidence="2">
    <location>
        <begin position="1406"/>
        <end position="1424"/>
    </location>
</feature>
<evidence type="ECO:0000259" key="3">
    <source>
        <dbReference type="PROSITE" id="PS51547"/>
    </source>
</evidence>
<dbReference type="Gene3D" id="1.25.40.70">
    <property type="entry name" value="Phosphatidylinositol 3-kinase, accessory domain (PIK)"/>
    <property type="match status" value="1"/>
</dbReference>
<feature type="region of interest" description="Disordered" evidence="2">
    <location>
        <begin position="1159"/>
        <end position="1302"/>
    </location>
</feature>
<feature type="compositionally biased region" description="Low complexity" evidence="2">
    <location>
        <begin position="215"/>
        <end position="225"/>
    </location>
</feature>
<dbReference type="GO" id="GO:0016303">
    <property type="term" value="F:1-phosphatidylinositol-3-kinase activity"/>
    <property type="evidence" value="ECO:0007669"/>
    <property type="project" value="UniProtKB-EC"/>
</dbReference>
<evidence type="ECO:0000256" key="2">
    <source>
        <dbReference type="SAM" id="MobiDB-lite"/>
    </source>
</evidence>
<gene>
    <name evidence="4" type="ORF">TGARI_215700A</name>
</gene>
<feature type="region of interest" description="Disordered" evidence="2">
    <location>
        <begin position="1403"/>
        <end position="1424"/>
    </location>
</feature>
<reference evidence="4 5" key="1">
    <citation type="journal article" date="2016" name="Nat. Commun.">
        <title>Local admixture of amplified and diversified secreted pathogenesis determinants shapes mosaic Toxoplasma gondii genomes.</title>
        <authorList>
            <person name="Lorenzi H."/>
            <person name="Khan A."/>
            <person name="Behnke M.S."/>
            <person name="Namasivayam S."/>
            <person name="Swapna L.S."/>
            <person name="Hadjithomas M."/>
            <person name="Karamycheva S."/>
            <person name="Pinney D."/>
            <person name="Brunk B.P."/>
            <person name="Ajioka J.W."/>
            <person name="Ajzenberg D."/>
            <person name="Boothroyd J.C."/>
            <person name="Boyle J.P."/>
            <person name="Darde M.L."/>
            <person name="Diaz-Miranda M.A."/>
            <person name="Dubey J.P."/>
            <person name="Fritz H.M."/>
            <person name="Gennari S.M."/>
            <person name="Gregory B.D."/>
            <person name="Kim K."/>
            <person name="Saeij J.P."/>
            <person name="Su C."/>
            <person name="White M.W."/>
            <person name="Zhu X.Q."/>
            <person name="Howe D.K."/>
            <person name="Rosenthal B.M."/>
            <person name="Grigg M.E."/>
            <person name="Parkinson J."/>
            <person name="Liu L."/>
            <person name="Kissinger J.C."/>
            <person name="Roos D.S."/>
            <person name="Sibley L.D."/>
        </authorList>
    </citation>
    <scope>NUCLEOTIDE SEQUENCE [LARGE SCALE GENOMIC DNA]</scope>
    <source>
        <strain evidence="4 5">ARI</strain>
    </source>
</reference>
<feature type="compositionally biased region" description="Polar residues" evidence="2">
    <location>
        <begin position="1265"/>
        <end position="1278"/>
    </location>
</feature>
<feature type="compositionally biased region" description="Low complexity" evidence="2">
    <location>
        <begin position="1"/>
        <end position="11"/>
    </location>
</feature>
<evidence type="ECO:0000313" key="5">
    <source>
        <dbReference type="Proteomes" id="UP000074247"/>
    </source>
</evidence>
<dbReference type="EC" id="2.7.1.137" evidence="4"/>
<proteinExistence type="inferred from homology"/>
<feature type="compositionally biased region" description="Low complexity" evidence="2">
    <location>
        <begin position="22"/>
        <end position="93"/>
    </location>
</feature>
<feature type="compositionally biased region" description="Low complexity" evidence="2">
    <location>
        <begin position="1086"/>
        <end position="1100"/>
    </location>
</feature>
<sequence length="1713" mass="183125">MRRQSSSSQRSPAASGVSADMSSSGVSPPSSSSVSFSSSVASSSSVSSSSFSSSSVSSPSFSPSSFSPSSFSSSSFSSSSFSTSASSSSASSSSVLGASTFASAFSASVSSSPSSLPHRNGRKVEGKSSAAPVKQSCSTCCRAPFLYSCDLDALLSVNIGGLLTVPRVPSAVCDRQSVSSARREAPREKQASERRSEAENATERSACAAEDADAQGDAAGAPGVAVHDREDRGREQGENDAEGRAVFWGRGGDDQGQRGPPLFPDHELASPDFVEGVKEASLNAKKLSSLYGEEDETDRFVVCVSLFSHGQRVFHPVTCHPSPCPAFASCSSEKGEDAPLSPPSSSLPSIKRYLRPCLHALIGGSCRRSSSFSSSVSPELSRSLDASPSFLPFHVSLRLPIRVSALPRDAFLLCAVRKKEVLPETADDCPSSLYAVGILPLFDSGGHMRQGRELLKLVRVLSPPSLSSLSPFSPSSESPTPRFFERDEAAREELLRLFESAVLSPALLPSSRFLSQKKERIAFQEGAGDATDRAGRASRHPREPFEAFSAKERRICRPLQEQERRARSAELAAAAVAGRSGDTAPHTRLPKMSAETVMSLLLSPSAPWLAALLSEAPAETVRTGKGTVRPCVWGGGSASLSAAASPQRDEFRRRKKESGFSCRAELQANRREVVAPFVPVEEQPSSSSDEDRYPRNAFAFSRFSSPSSLLPLATHPIGDLQAGDSNRALPLRSEPSHPSLSVFAERRLSSSPKRDATSRARPESPWSAGAAFDATAEEIQGESTCRGTIFGDLQPSEKPRKEPSCAGQEAMGGGHGGRDEEQWVWQCGRARRALREMYHRHIVLERELFRCAKSLDMLERGAFASGGMRVDSVAQENLQRSLFEILSLLQNHGDFLEAQRRASLACRLWERSDLPTPHATKRRPCRTTANSQVESEFRPFPQASFASSSSSASSTSSSLSSASSSSLFSSRSLRRPLSSSSSSGSPPIDADCLPSQVEPLASETWEESVSASRSSPRARSDGVFEPLRLHAETTAMAAVGAAGYLYLELPFYSLPALHGEPRIVSHASHLPVAPAAVLQQQLHAQVSQQMQKQSSSSSLSGERTKSGGLAGSAGLFGISREEQGDNGGVVGGGVSRGDACACMQHPLAPAVLARALQQQFQRHSVSPPNGDHSASTSAPSSSSASCSPSLGSSASSPSLRPLGGSGSRTDRRPEAERADGRGLEREKELGSGNEGEKGEKQDATKRDRSVNEVLRPAASHEAPTAVSQLSFKSGNETGETARRSAAGSSTDFRPQEGPSQANWMSTCWGVSSALTPFSLASSLPQLSSPPPGPARAVLPSPAVGSSSSVGERRNSLLDNRGGESAAALDDSSRSFPAEMPETETEQSLLGLSVGEALLALQARNRGGREEEATTNREMRREERTHQTVEGEKENRRQFLLDFSSYVPHPAGLLSQPTALDLLGHASAAGGALRPEGSAVALLRGLLQSPPHPLRLHERQLLWTYRNSAIRQPGCLGKLLQLVDFPSPSSRVPWASASPSLPSSSQSITAGEVAEEIVALAERWPEAPLAAERERKGEDFLSRRSRDSRKEEGENGKEPAERGEESGVRDAKDEAREEERATRRCKEERDKGERRGEDRHLKRKASLGVENDQLREFEIAAEAFEIISTSWGKGAWCGVERAAQVVRAAAVRALERIPDEILELFLMQLVQAMR</sequence>
<feature type="region of interest" description="Disordered" evidence="2">
    <location>
        <begin position="1086"/>
        <end position="1113"/>
    </location>
</feature>
<feature type="compositionally biased region" description="Low complexity" evidence="2">
    <location>
        <begin position="943"/>
        <end position="986"/>
    </location>
</feature>
<evidence type="ECO:0000256" key="1">
    <source>
        <dbReference type="PROSITE-ProRule" id="PRU00880"/>
    </source>
</evidence>
<evidence type="ECO:0000313" key="4">
    <source>
        <dbReference type="EMBL" id="KYF42793.1"/>
    </source>
</evidence>
<feature type="region of interest" description="Disordered" evidence="2">
    <location>
        <begin position="1322"/>
        <end position="1387"/>
    </location>
</feature>
<feature type="region of interest" description="Disordered" evidence="2">
    <location>
        <begin position="1"/>
        <end position="93"/>
    </location>
</feature>
<feature type="region of interest" description="Disordered" evidence="2">
    <location>
        <begin position="1569"/>
        <end position="1638"/>
    </location>
</feature>
<keyword evidence="4" id="KW-0418">Kinase</keyword>
<dbReference type="InterPro" id="IPR042236">
    <property type="entry name" value="PI3K_accessory_sf"/>
</dbReference>
<dbReference type="PROSITE" id="PS51547">
    <property type="entry name" value="C2_PI3K"/>
    <property type="match status" value="1"/>
</dbReference>
<feature type="compositionally biased region" description="Basic and acidic residues" evidence="2">
    <location>
        <begin position="226"/>
        <end position="243"/>
    </location>
</feature>
<dbReference type="VEuPathDB" id="ToxoDB:TGARI_215700A"/>
<feature type="region of interest" description="Disordered" evidence="2">
    <location>
        <begin position="791"/>
        <end position="818"/>
    </location>
</feature>